<sequence length="210" mass="22173">MEIASKRNKISKIARGYRGGVLSGSELSDDDVCRRLGHVGRARVGRGAGARLGSVVVRDAPLVAAARPAPCVATRAPSQVYQVNVNSMGVTRTMGGRASVGWARAARRAGGRAAPAARAAAASGRAQLPSSRFRPARHASRAPRAPASPCPGDTTNCAGERLAGAPNADRAEPPDSKRTEGRSTFSIYRVFYLIFTFSILYRDDSVKILK</sequence>
<accession>A0AAV1IVM2</accession>
<evidence type="ECO:0000313" key="3">
    <source>
        <dbReference type="EMBL" id="CAK1541273.1"/>
    </source>
</evidence>
<gene>
    <name evidence="3" type="ORF">LNINA_LOCUS1270</name>
</gene>
<protein>
    <submittedName>
        <fullName evidence="3">Uncharacterized protein</fullName>
    </submittedName>
</protein>
<name>A0AAV1IVM2_9NEOP</name>
<proteinExistence type="predicted"/>
<keyword evidence="4" id="KW-1185">Reference proteome</keyword>
<feature type="compositionally biased region" description="Basic and acidic residues" evidence="1">
    <location>
        <begin position="169"/>
        <end position="180"/>
    </location>
</feature>
<comment type="caution">
    <text evidence="3">The sequence shown here is derived from an EMBL/GenBank/DDBJ whole genome shotgun (WGS) entry which is preliminary data.</text>
</comment>
<dbReference type="Proteomes" id="UP001497472">
    <property type="component" value="Unassembled WGS sequence"/>
</dbReference>
<reference evidence="3 4" key="1">
    <citation type="submission" date="2023-11" db="EMBL/GenBank/DDBJ databases">
        <authorList>
            <person name="Okamura Y."/>
        </authorList>
    </citation>
    <scope>NUCLEOTIDE SEQUENCE [LARGE SCALE GENOMIC DNA]</scope>
</reference>
<dbReference type="AlphaFoldDB" id="A0AAV1IVM2"/>
<feature type="region of interest" description="Disordered" evidence="1">
    <location>
        <begin position="121"/>
        <end position="180"/>
    </location>
</feature>
<dbReference type="EMBL" id="CAVLEF010000002">
    <property type="protein sequence ID" value="CAK1541273.1"/>
    <property type="molecule type" value="Genomic_DNA"/>
</dbReference>
<evidence type="ECO:0000256" key="1">
    <source>
        <dbReference type="SAM" id="MobiDB-lite"/>
    </source>
</evidence>
<keyword evidence="2" id="KW-0472">Membrane</keyword>
<evidence type="ECO:0000313" key="4">
    <source>
        <dbReference type="Proteomes" id="UP001497472"/>
    </source>
</evidence>
<evidence type="ECO:0000256" key="2">
    <source>
        <dbReference type="SAM" id="Phobius"/>
    </source>
</evidence>
<keyword evidence="2" id="KW-0812">Transmembrane</keyword>
<keyword evidence="2" id="KW-1133">Transmembrane helix</keyword>
<feature type="compositionally biased region" description="Low complexity" evidence="1">
    <location>
        <begin position="121"/>
        <end position="133"/>
    </location>
</feature>
<feature type="transmembrane region" description="Helical" evidence="2">
    <location>
        <begin position="185"/>
        <end position="201"/>
    </location>
</feature>
<organism evidence="3 4">
    <name type="scientific">Leptosia nina</name>
    <dbReference type="NCBI Taxonomy" id="320188"/>
    <lineage>
        <taxon>Eukaryota</taxon>
        <taxon>Metazoa</taxon>
        <taxon>Ecdysozoa</taxon>
        <taxon>Arthropoda</taxon>
        <taxon>Hexapoda</taxon>
        <taxon>Insecta</taxon>
        <taxon>Pterygota</taxon>
        <taxon>Neoptera</taxon>
        <taxon>Endopterygota</taxon>
        <taxon>Lepidoptera</taxon>
        <taxon>Glossata</taxon>
        <taxon>Ditrysia</taxon>
        <taxon>Papilionoidea</taxon>
        <taxon>Pieridae</taxon>
        <taxon>Pierinae</taxon>
        <taxon>Leptosia</taxon>
    </lineage>
</organism>